<dbReference type="GO" id="GO:0016747">
    <property type="term" value="F:acyltransferase activity, transferring groups other than amino-acyl groups"/>
    <property type="evidence" value="ECO:0007669"/>
    <property type="project" value="InterPro"/>
</dbReference>
<proteinExistence type="predicted"/>
<organism evidence="2 3">
    <name type="scientific">Bacteroides faecalis</name>
    <dbReference type="NCBI Taxonomy" id="2447885"/>
    <lineage>
        <taxon>Bacteria</taxon>
        <taxon>Pseudomonadati</taxon>
        <taxon>Bacteroidota</taxon>
        <taxon>Bacteroidia</taxon>
        <taxon>Bacteroidales</taxon>
        <taxon>Bacteroidaceae</taxon>
        <taxon>Bacteroides</taxon>
    </lineage>
</organism>
<keyword evidence="3" id="KW-1185">Reference proteome</keyword>
<evidence type="ECO:0000313" key="2">
    <source>
        <dbReference type="EMBL" id="GCB34347.1"/>
    </source>
</evidence>
<dbReference type="SUPFAM" id="SSF55729">
    <property type="entry name" value="Acyl-CoA N-acyltransferases (Nat)"/>
    <property type="match status" value="1"/>
</dbReference>
<accession>A0A401LSG5</accession>
<keyword evidence="2" id="KW-0808">Transferase</keyword>
<dbReference type="InterPro" id="IPR000182">
    <property type="entry name" value="GNAT_dom"/>
</dbReference>
<dbReference type="RefSeq" id="WP_125040554.1">
    <property type="nucleotide sequence ID" value="NZ_BHWB01000003.1"/>
</dbReference>
<comment type="caution">
    <text evidence="2">The sequence shown here is derived from an EMBL/GenBank/DDBJ whole genome shotgun (WGS) entry which is preliminary data.</text>
</comment>
<protein>
    <submittedName>
        <fullName evidence="2">N-acetyltransferase</fullName>
    </submittedName>
</protein>
<feature type="domain" description="N-acetyltransferase" evidence="1">
    <location>
        <begin position="10"/>
        <end position="173"/>
    </location>
</feature>
<dbReference type="OrthoDB" id="9788916at2"/>
<dbReference type="AlphaFoldDB" id="A0A401LSG5"/>
<evidence type="ECO:0000313" key="3">
    <source>
        <dbReference type="Proteomes" id="UP000288079"/>
    </source>
</evidence>
<dbReference type="PANTHER" id="PTHR43792">
    <property type="entry name" value="GNAT FAMILY, PUTATIVE (AFU_ORTHOLOGUE AFUA_3G00765)-RELATED-RELATED"/>
    <property type="match status" value="1"/>
</dbReference>
<dbReference type="PANTHER" id="PTHR43792:SF1">
    <property type="entry name" value="N-ACETYLTRANSFERASE DOMAIN-CONTAINING PROTEIN"/>
    <property type="match status" value="1"/>
</dbReference>
<gene>
    <name evidence="2" type="ORF">KGMB02408_12920</name>
</gene>
<name>A0A401LSG5_9BACE</name>
<dbReference type="InterPro" id="IPR016181">
    <property type="entry name" value="Acyl_CoA_acyltransferase"/>
</dbReference>
<dbReference type="EMBL" id="BHWB01000003">
    <property type="protein sequence ID" value="GCB34347.1"/>
    <property type="molecule type" value="Genomic_DNA"/>
</dbReference>
<reference evidence="2 3" key="1">
    <citation type="submission" date="2018-10" db="EMBL/GenBank/DDBJ databases">
        <title>Draft Genome Sequence of Bacteroides sp. KCTC 15687.</title>
        <authorList>
            <person name="Yu S.Y."/>
            <person name="Kim J.S."/>
            <person name="Oh B.S."/>
            <person name="Park S.H."/>
            <person name="Kang S.W."/>
            <person name="Park J.E."/>
            <person name="Choi S.H."/>
            <person name="Han K.I."/>
            <person name="Lee K.C."/>
            <person name="Eom M.K."/>
            <person name="Suh M.K."/>
            <person name="Lee D.H."/>
            <person name="Yoon H."/>
            <person name="Kim B."/>
            <person name="Yang S.J."/>
            <person name="Lee J.S."/>
            <person name="Lee J.H."/>
        </authorList>
    </citation>
    <scope>NUCLEOTIDE SEQUENCE [LARGE SCALE GENOMIC DNA]</scope>
    <source>
        <strain evidence="2 3">KCTC 15687</strain>
    </source>
</reference>
<dbReference type="Gene3D" id="3.40.630.30">
    <property type="match status" value="1"/>
</dbReference>
<dbReference type="Proteomes" id="UP000288079">
    <property type="component" value="Unassembled WGS sequence"/>
</dbReference>
<sequence>MQTYIETPRLILRDWKEEDIPAFARINADPNVMEFFLKSLTEEETLAFYYRIQDELQNYGFGLYAVECKEDHAFIGYTGLHRFTFDTDFAPGIEMGWRLAHKYWGHGYAPEAATACLEYARKHLDIEELYAFTSVPNHRSERVMQKIGMKRLKMFGHPLVPPEHPLYMHLLYHIKL</sequence>
<dbReference type="PROSITE" id="PS51186">
    <property type="entry name" value="GNAT"/>
    <property type="match status" value="1"/>
</dbReference>
<dbReference type="Pfam" id="PF13302">
    <property type="entry name" value="Acetyltransf_3"/>
    <property type="match status" value="1"/>
</dbReference>
<evidence type="ECO:0000259" key="1">
    <source>
        <dbReference type="PROSITE" id="PS51186"/>
    </source>
</evidence>
<dbReference type="InterPro" id="IPR051531">
    <property type="entry name" value="N-acetyltransferase"/>
</dbReference>